<dbReference type="Gene3D" id="1.10.10.10">
    <property type="entry name" value="Winged helix-like DNA-binding domain superfamily/Winged helix DNA-binding domain"/>
    <property type="match status" value="1"/>
</dbReference>
<dbReference type="InterPro" id="IPR036388">
    <property type="entry name" value="WH-like_DNA-bd_sf"/>
</dbReference>
<evidence type="ECO:0000313" key="1">
    <source>
        <dbReference type="EMBL" id="AJI23864.1"/>
    </source>
</evidence>
<dbReference type="GO" id="GO:0003700">
    <property type="term" value="F:DNA-binding transcription factor activity"/>
    <property type="evidence" value="ECO:0007669"/>
    <property type="project" value="TreeGrafter"/>
</dbReference>
<sequence>MNSEFTIAVHSLVFLANLPDHRASSESIAYNICTNPARVRKIMSTLRKNNLVRTKEGLGGGYTLGCSPAEISLGVIYRVISTGTLKPHWCSGDPDADCIVKSNIQTVMDDIFTESEQSVIRHLDQITIEDVLKKVKTAH</sequence>
<dbReference type="PATRIC" id="fig|592022.4.peg.3090"/>
<dbReference type="HOGENOM" id="CLU_107144_4_3_9"/>
<dbReference type="RefSeq" id="WP_013083857.1">
    <property type="nucleotide sequence ID" value="NZ_BCVB01000006.1"/>
</dbReference>
<dbReference type="PROSITE" id="PS51197">
    <property type="entry name" value="HTH_RRF2_2"/>
    <property type="match status" value="1"/>
</dbReference>
<dbReference type="EMBL" id="CP009920">
    <property type="protein sequence ID" value="AJI23864.1"/>
    <property type="molecule type" value="Genomic_DNA"/>
</dbReference>
<dbReference type="KEGG" id="bmeg:BG04_20"/>
<dbReference type="InterPro" id="IPR000944">
    <property type="entry name" value="Tscrpt_reg_Rrf2"/>
</dbReference>
<organism evidence="1 2">
    <name type="scientific">Priestia megaterium (strain ATCC 14581 / DSM 32 / CCUG 1817 / JCM 2506 / NBRC 15308 / NCIMB 9376 / NCTC 10342 / NRRL B-14308 / VKM B-512 / Ford 19)</name>
    <name type="common">Bacillus megaterium</name>
    <dbReference type="NCBI Taxonomy" id="1348623"/>
    <lineage>
        <taxon>Bacteria</taxon>
        <taxon>Bacillati</taxon>
        <taxon>Bacillota</taxon>
        <taxon>Bacilli</taxon>
        <taxon>Bacillales</taxon>
        <taxon>Bacillaceae</taxon>
        <taxon>Priestia</taxon>
    </lineage>
</organism>
<name>A0A0B6AVI4_PRIM2</name>
<dbReference type="Pfam" id="PF02082">
    <property type="entry name" value="Rrf2"/>
    <property type="match status" value="1"/>
</dbReference>
<proteinExistence type="predicted"/>
<dbReference type="InterPro" id="IPR036390">
    <property type="entry name" value="WH_DNA-bd_sf"/>
</dbReference>
<dbReference type="PANTHER" id="PTHR33221">
    <property type="entry name" value="WINGED HELIX-TURN-HELIX TRANSCRIPTIONAL REGULATOR, RRF2 FAMILY"/>
    <property type="match status" value="1"/>
</dbReference>
<protein>
    <submittedName>
        <fullName evidence="1">Winged helix-turn-helix transcription repressor, HrcA DNA-binding family protein</fullName>
    </submittedName>
</protein>
<dbReference type="GO" id="GO:0005829">
    <property type="term" value="C:cytosol"/>
    <property type="evidence" value="ECO:0007669"/>
    <property type="project" value="TreeGrafter"/>
</dbReference>
<evidence type="ECO:0000313" key="2">
    <source>
        <dbReference type="Proteomes" id="UP000031829"/>
    </source>
</evidence>
<dbReference type="AlphaFoldDB" id="A0A0B6AVI4"/>
<dbReference type="GO" id="GO:0003677">
    <property type="term" value="F:DNA binding"/>
    <property type="evidence" value="ECO:0007669"/>
    <property type="project" value="UniProtKB-KW"/>
</dbReference>
<dbReference type="SUPFAM" id="SSF46785">
    <property type="entry name" value="Winged helix' DNA-binding domain"/>
    <property type="match status" value="1"/>
</dbReference>
<dbReference type="GeneID" id="93643546"/>
<accession>A0A0B6AVI4</accession>
<reference evidence="1 2" key="1">
    <citation type="journal article" date="2015" name="Genome Announc.">
        <title>Complete genome sequences for 35 biothreat assay-relevant bacillus species.</title>
        <authorList>
            <person name="Johnson S.L."/>
            <person name="Daligault H.E."/>
            <person name="Davenport K.W."/>
            <person name="Jaissle J."/>
            <person name="Frey K.G."/>
            <person name="Ladner J.T."/>
            <person name="Broomall S.M."/>
            <person name="Bishop-Lilly K.A."/>
            <person name="Bruce D.C."/>
            <person name="Gibbons H.S."/>
            <person name="Coyne S.R."/>
            <person name="Lo C.C."/>
            <person name="Meincke L."/>
            <person name="Munk A.C."/>
            <person name="Koroleva G.I."/>
            <person name="Rosenzweig C.N."/>
            <person name="Palacios G.F."/>
            <person name="Redden C.L."/>
            <person name="Minogue T.D."/>
            <person name="Chain P.S."/>
        </authorList>
    </citation>
    <scope>NUCLEOTIDE SEQUENCE [LARGE SCALE GENOMIC DNA]</scope>
    <source>
        <strain evidence="2">ATCC 14581 / DSM 32 / JCM 2506 / NBRC 15308 / NCIMB 9376 / NCTC 10342 / NRRL B-14308 / VKM B-512</strain>
    </source>
</reference>
<dbReference type="Proteomes" id="UP000031829">
    <property type="component" value="Chromosome"/>
</dbReference>
<dbReference type="PANTHER" id="PTHR33221:SF15">
    <property type="entry name" value="HTH-TYPE TRANSCRIPTIONAL REGULATOR YWGB-RELATED"/>
    <property type="match status" value="1"/>
</dbReference>
<gene>
    <name evidence="1" type="ORF">BG04_20</name>
</gene>
<keyword evidence="1" id="KW-0238">DNA-binding</keyword>